<sequence length="35" mass="4160">MLIAWITSKKRVSCSVFFYQEDHLFCALHNTRINS</sequence>
<reference evidence="1" key="1">
    <citation type="submission" date="2018-02" db="EMBL/GenBank/DDBJ databases">
        <title>Rhizophora mucronata_Transcriptome.</title>
        <authorList>
            <person name="Meera S.P."/>
            <person name="Sreeshan A."/>
            <person name="Augustine A."/>
        </authorList>
    </citation>
    <scope>NUCLEOTIDE SEQUENCE</scope>
    <source>
        <tissue evidence="1">Leaf</tissue>
    </source>
</reference>
<evidence type="ECO:0000313" key="1">
    <source>
        <dbReference type="EMBL" id="MBX45014.1"/>
    </source>
</evidence>
<name>A0A2P2NRG2_RHIMU</name>
<dbReference type="AlphaFoldDB" id="A0A2P2NRG2"/>
<dbReference type="EMBL" id="GGEC01064530">
    <property type="protein sequence ID" value="MBX45014.1"/>
    <property type="molecule type" value="Transcribed_RNA"/>
</dbReference>
<accession>A0A2P2NRG2</accession>
<proteinExistence type="predicted"/>
<protein>
    <submittedName>
        <fullName evidence="1">Uncharacterized protein</fullName>
    </submittedName>
</protein>
<organism evidence="1">
    <name type="scientific">Rhizophora mucronata</name>
    <name type="common">Asiatic mangrove</name>
    <dbReference type="NCBI Taxonomy" id="61149"/>
    <lineage>
        <taxon>Eukaryota</taxon>
        <taxon>Viridiplantae</taxon>
        <taxon>Streptophyta</taxon>
        <taxon>Embryophyta</taxon>
        <taxon>Tracheophyta</taxon>
        <taxon>Spermatophyta</taxon>
        <taxon>Magnoliopsida</taxon>
        <taxon>eudicotyledons</taxon>
        <taxon>Gunneridae</taxon>
        <taxon>Pentapetalae</taxon>
        <taxon>rosids</taxon>
        <taxon>fabids</taxon>
        <taxon>Malpighiales</taxon>
        <taxon>Rhizophoraceae</taxon>
        <taxon>Rhizophora</taxon>
    </lineage>
</organism>